<keyword evidence="7" id="KW-0999">Mitochondrion inner membrane</keyword>
<comment type="similarity">
    <text evidence="3 12">Belongs to the complex I subunit 1 family.</text>
</comment>
<evidence type="ECO:0000256" key="5">
    <source>
        <dbReference type="ARBA" id="ARBA00022448"/>
    </source>
</evidence>
<dbReference type="GO" id="GO:0009060">
    <property type="term" value="P:aerobic respiration"/>
    <property type="evidence" value="ECO:0007669"/>
    <property type="project" value="TreeGrafter"/>
</dbReference>
<evidence type="ECO:0000256" key="1">
    <source>
        <dbReference type="ARBA" id="ARBA00003257"/>
    </source>
</evidence>
<dbReference type="PROSITE" id="PS00668">
    <property type="entry name" value="COMPLEX1_ND1_2"/>
    <property type="match status" value="1"/>
</dbReference>
<dbReference type="PROSITE" id="PS00667">
    <property type="entry name" value="COMPLEX1_ND1_1"/>
    <property type="match status" value="1"/>
</dbReference>
<keyword evidence="12" id="KW-0520">NAD</keyword>
<evidence type="ECO:0000256" key="12">
    <source>
        <dbReference type="RuleBase" id="RU000471"/>
    </source>
</evidence>
<keyword evidence="11 14" id="KW-0472">Membrane</keyword>
<evidence type="ECO:0000313" key="15">
    <source>
        <dbReference type="EMBL" id="UZT67424.1"/>
    </source>
</evidence>
<comment type="function">
    <text evidence="1">Core subunit of the mitochondrial membrane respiratory chain NADH dehydrogenase (Complex I) that is believed to belong to the minimal assembly required for catalysis. Complex I functions in the transfer of electrons from NADH to the respiratory chain. The immediate electron acceptor for the enzyme is believed to be ubiquinone.</text>
</comment>
<dbReference type="AlphaFoldDB" id="A0A9E8GD46"/>
<dbReference type="EC" id="7.1.1.2" evidence="13"/>
<comment type="subcellular location">
    <subcellularLocation>
        <location evidence="2 12">Mitochondrion inner membrane</location>
        <topology evidence="2 12">Multi-pass membrane protein</topology>
    </subcellularLocation>
</comment>
<name>A0A9E8GD46_9HYME</name>
<keyword evidence="8 14" id="KW-1133">Transmembrane helix</keyword>
<feature type="transmembrane region" description="Helical" evidence="14">
    <location>
        <begin position="257"/>
        <end position="277"/>
    </location>
</feature>
<evidence type="ECO:0000256" key="9">
    <source>
        <dbReference type="ARBA" id="ARBA00023075"/>
    </source>
</evidence>
<evidence type="ECO:0000256" key="11">
    <source>
        <dbReference type="ARBA" id="ARBA00023136"/>
    </source>
</evidence>
<dbReference type="Pfam" id="PF00146">
    <property type="entry name" value="NADHdh"/>
    <property type="match status" value="1"/>
</dbReference>
<keyword evidence="6 12" id="KW-0812">Transmembrane</keyword>
<dbReference type="GO" id="GO:0005743">
    <property type="term" value="C:mitochondrial inner membrane"/>
    <property type="evidence" value="ECO:0007669"/>
    <property type="project" value="UniProtKB-SubCell"/>
</dbReference>
<evidence type="ECO:0000256" key="10">
    <source>
        <dbReference type="ARBA" id="ARBA00023128"/>
    </source>
</evidence>
<keyword evidence="10 13" id="KW-0496">Mitochondrion</keyword>
<geneLocation type="mitochondrion" evidence="15"/>
<feature type="transmembrane region" description="Helical" evidence="14">
    <location>
        <begin position="76"/>
        <end position="95"/>
    </location>
</feature>
<dbReference type="PANTHER" id="PTHR11432:SF3">
    <property type="entry name" value="NADH-UBIQUINONE OXIDOREDUCTASE CHAIN 1"/>
    <property type="match status" value="1"/>
</dbReference>
<organism evidence="15">
    <name type="scientific">Aegilips sp. ZJUH 20220002</name>
    <dbReference type="NCBI Taxonomy" id="2943451"/>
    <lineage>
        <taxon>Eukaryota</taxon>
        <taxon>Metazoa</taxon>
        <taxon>Ecdysozoa</taxon>
        <taxon>Arthropoda</taxon>
        <taxon>Hexapoda</taxon>
        <taxon>Insecta</taxon>
        <taxon>Pterygota</taxon>
        <taxon>Neoptera</taxon>
        <taxon>Endopterygota</taxon>
        <taxon>Hymenoptera</taxon>
        <taxon>Apocrita</taxon>
        <taxon>Proctotrupomorpha</taxon>
        <taxon>Cynipoidea</taxon>
        <taxon>Figitidae</taxon>
        <taxon>Anacharitinae</taxon>
        <taxon>Aegilips</taxon>
    </lineage>
</organism>
<evidence type="ECO:0000256" key="4">
    <source>
        <dbReference type="ARBA" id="ARBA00021009"/>
    </source>
</evidence>
<dbReference type="PANTHER" id="PTHR11432">
    <property type="entry name" value="NADH DEHYDROGENASE SUBUNIT 1"/>
    <property type="match status" value="1"/>
</dbReference>
<gene>
    <name evidence="15" type="primary">nad1</name>
</gene>
<dbReference type="HAMAP" id="MF_01350">
    <property type="entry name" value="NDH1_NuoH"/>
    <property type="match status" value="1"/>
</dbReference>
<proteinExistence type="inferred from homology"/>
<feature type="transmembrane region" description="Helical" evidence="14">
    <location>
        <begin position="147"/>
        <end position="167"/>
    </location>
</feature>
<evidence type="ECO:0000256" key="13">
    <source>
        <dbReference type="RuleBase" id="RU000473"/>
    </source>
</evidence>
<dbReference type="GO" id="GO:0008137">
    <property type="term" value="F:NADH dehydrogenase (ubiquinone) activity"/>
    <property type="evidence" value="ECO:0007669"/>
    <property type="project" value="UniProtKB-EC"/>
</dbReference>
<feature type="transmembrane region" description="Helical" evidence="14">
    <location>
        <begin position="179"/>
        <end position="198"/>
    </location>
</feature>
<dbReference type="InterPro" id="IPR018086">
    <property type="entry name" value="NADH_UbQ_OxRdtase_su1_CS"/>
</dbReference>
<keyword evidence="5" id="KW-0813">Transport</keyword>
<feature type="transmembrane region" description="Helical" evidence="14">
    <location>
        <begin position="289"/>
        <end position="311"/>
    </location>
</feature>
<evidence type="ECO:0000256" key="2">
    <source>
        <dbReference type="ARBA" id="ARBA00004448"/>
    </source>
</evidence>
<feature type="transmembrane region" description="Helical" evidence="14">
    <location>
        <begin position="227"/>
        <end position="251"/>
    </location>
</feature>
<keyword evidence="9 13" id="KW-0830">Ubiquinone</keyword>
<evidence type="ECO:0000256" key="7">
    <source>
        <dbReference type="ARBA" id="ARBA00022792"/>
    </source>
</evidence>
<evidence type="ECO:0000256" key="8">
    <source>
        <dbReference type="ARBA" id="ARBA00022989"/>
    </source>
</evidence>
<dbReference type="InterPro" id="IPR001694">
    <property type="entry name" value="NADH_UbQ_OxRdtase_su1/FPO"/>
</dbReference>
<reference evidence="15" key="1">
    <citation type="journal article" date="2022" name="Genes (Basel)">
        <title>Novel Gene Rearrangements in the Mitochondrial Genomes of Cynipoid Wasps (Hymenoptera: Cynipoidea).</title>
        <authorList>
            <person name="Shu X."/>
            <person name="Li Z."/>
            <person name="Yuan R."/>
            <person name="Tang P."/>
            <person name="Chen X."/>
        </authorList>
    </citation>
    <scope>NUCLEOTIDE SEQUENCE</scope>
</reference>
<reference evidence="15" key="2">
    <citation type="submission" date="2022-02" db="EMBL/GenBank/DDBJ databases">
        <authorList>
            <person name="Shu X.H."/>
            <person name="Li Z.K."/>
            <person name="Tang P."/>
            <person name="Chen X.X."/>
        </authorList>
    </citation>
    <scope>NUCLEOTIDE SEQUENCE</scope>
</reference>
<evidence type="ECO:0000256" key="6">
    <source>
        <dbReference type="ARBA" id="ARBA00022692"/>
    </source>
</evidence>
<evidence type="ECO:0000256" key="3">
    <source>
        <dbReference type="ARBA" id="ARBA00010535"/>
    </source>
</evidence>
<dbReference type="GO" id="GO:0003954">
    <property type="term" value="F:NADH dehydrogenase activity"/>
    <property type="evidence" value="ECO:0007669"/>
    <property type="project" value="TreeGrafter"/>
</dbReference>
<feature type="transmembrane region" description="Helical" evidence="14">
    <location>
        <begin position="6"/>
        <end position="30"/>
    </location>
</feature>
<evidence type="ECO:0000256" key="14">
    <source>
        <dbReference type="SAM" id="Phobius"/>
    </source>
</evidence>
<accession>A0A9E8GD46</accession>
<feature type="transmembrane region" description="Helical" evidence="14">
    <location>
        <begin position="107"/>
        <end position="126"/>
    </location>
</feature>
<comment type="catalytic activity">
    <reaction evidence="13">
        <text>a ubiquinone + NADH + 5 H(+)(in) = a ubiquinol + NAD(+) + 4 H(+)(out)</text>
        <dbReference type="Rhea" id="RHEA:29091"/>
        <dbReference type="Rhea" id="RHEA-COMP:9565"/>
        <dbReference type="Rhea" id="RHEA-COMP:9566"/>
        <dbReference type="ChEBI" id="CHEBI:15378"/>
        <dbReference type="ChEBI" id="CHEBI:16389"/>
        <dbReference type="ChEBI" id="CHEBI:17976"/>
        <dbReference type="ChEBI" id="CHEBI:57540"/>
        <dbReference type="ChEBI" id="CHEBI:57945"/>
        <dbReference type="EC" id="7.1.1.2"/>
    </reaction>
</comment>
<sequence>MNYMYLLNFFILNLLLIIIILVSLAFLTLLERNILGYIQYRKGPNKVLFKGVFQPFSDAIKLFSKEILMLKFSNHMFYLVSPLLMMVIMLMLWIILPNYFNIYYNDYDIMLFLCFLSMGVYSMMMSGWASNSLYSMLGCIRSIAQTISYEVSLIFIILSSFMLVESWSINNLLIFQNSFGFYMILWPIMLLFLISLIAELNRTPFDLAEGESELVSGFNVEYMSGSFALIFMSEYGMIMLMSMIFSIFYFGSDLNSLNLFIKVVIVMMIIIVFRGSFPRVRYDQLMMMIWKSFLPVILNLFLYLYFLKWFIYM</sequence>
<protein>
    <recommendedName>
        <fullName evidence="4 13">NADH-ubiquinone oxidoreductase chain 1</fullName>
        <ecNumber evidence="13">7.1.1.2</ecNumber>
    </recommendedName>
</protein>
<dbReference type="EMBL" id="OM677821">
    <property type="protein sequence ID" value="UZT67424.1"/>
    <property type="molecule type" value="Genomic_DNA"/>
</dbReference>